<dbReference type="InterPro" id="IPR019676">
    <property type="entry name" value="DUF2529"/>
</dbReference>
<dbReference type="EMBL" id="CP016540">
    <property type="protein sequence ID" value="ANU27455.1"/>
    <property type="molecule type" value="Genomic_DNA"/>
</dbReference>
<dbReference type="AlphaFoldDB" id="A0A1B1S2P3"/>
<dbReference type="Gene3D" id="3.40.50.10490">
    <property type="entry name" value="Glucose-6-phosphate isomerase like protein, domain 1"/>
    <property type="match status" value="1"/>
</dbReference>
<evidence type="ECO:0000313" key="2">
    <source>
        <dbReference type="EMBL" id="ANU27455.1"/>
    </source>
</evidence>
<protein>
    <recommendedName>
        <fullName evidence="1">DUF2529 domain-containing protein</fullName>
    </recommendedName>
</protein>
<dbReference type="Pfam" id="PF10740">
    <property type="entry name" value="DUF2529"/>
    <property type="match status" value="1"/>
</dbReference>
<dbReference type="STRING" id="1302659.I858_010690"/>
<gene>
    <name evidence="2" type="ORF">I858_010690</name>
</gene>
<sequence length="161" mass="17626">MDLFTNQLKHVFDRLSYQHDAFDRIATVLAQAAIAEGTIFIAAFGEMKAVTAVALNGTQLLPAVAEWSPASIVTHIDRVWILAAHEEGDELAGRLSDAGIPFAVVSAQSTNGKLADAFLFLNDQENTFTTDENNPRVVPYAMTALYIYYAVAQRIHSLLLD</sequence>
<dbReference type="RefSeq" id="WP_049692938.1">
    <property type="nucleotide sequence ID" value="NZ_CP016540.2"/>
</dbReference>
<name>A0A1B1S2P3_9BACL</name>
<keyword evidence="3" id="KW-1185">Reference proteome</keyword>
<dbReference type="Proteomes" id="UP000053354">
    <property type="component" value="Chromosome"/>
</dbReference>
<organism evidence="2 3">
    <name type="scientific">Planococcus versutus</name>
    <dbReference type="NCBI Taxonomy" id="1302659"/>
    <lineage>
        <taxon>Bacteria</taxon>
        <taxon>Bacillati</taxon>
        <taxon>Bacillota</taxon>
        <taxon>Bacilli</taxon>
        <taxon>Bacillales</taxon>
        <taxon>Caryophanaceae</taxon>
        <taxon>Planococcus</taxon>
    </lineage>
</organism>
<dbReference type="OrthoDB" id="2737584at2"/>
<proteinExistence type="predicted"/>
<reference evidence="2" key="1">
    <citation type="submission" date="2016-10" db="EMBL/GenBank/DDBJ databases">
        <authorList>
            <person name="See-Too W.S."/>
        </authorList>
    </citation>
    <scope>NUCLEOTIDE SEQUENCE</scope>
    <source>
        <strain evidence="2">L10.15</strain>
    </source>
</reference>
<evidence type="ECO:0000313" key="3">
    <source>
        <dbReference type="Proteomes" id="UP000053354"/>
    </source>
</evidence>
<feature type="domain" description="DUF2529" evidence="1">
    <location>
        <begin position="2"/>
        <end position="158"/>
    </location>
</feature>
<accession>A0A1B1S2P3</accession>
<evidence type="ECO:0000259" key="1">
    <source>
        <dbReference type="Pfam" id="PF10740"/>
    </source>
</evidence>
<dbReference type="KEGG" id="pll:I858_010690"/>